<protein>
    <recommendedName>
        <fullName evidence="1">Antitoxin VbhA domain-containing protein</fullName>
    </recommendedName>
</protein>
<dbReference type="InterPro" id="IPR043038">
    <property type="entry name" value="VbhA_sf"/>
</dbReference>
<dbReference type="CDD" id="cd11586">
    <property type="entry name" value="VbhA_like"/>
    <property type="match status" value="1"/>
</dbReference>
<dbReference type="InterPro" id="IPR041535">
    <property type="entry name" value="VbhA"/>
</dbReference>
<sequence length="79" mass="9085">MQTFDVEDRWPELFAQLDEAQRDSVRQSLAAGWHEGFTPTREDVENLTDYARGAIDFAEYRRRSHAAARREVGVVTTGQ</sequence>
<reference evidence="2 3" key="1">
    <citation type="submission" date="2021-03" db="EMBL/GenBank/DDBJ databases">
        <title>Human Oral Microbial Genomes.</title>
        <authorList>
            <person name="Johnston C.D."/>
            <person name="Chen T."/>
            <person name="Dewhirst F.E."/>
        </authorList>
    </citation>
    <scope>NUCLEOTIDE SEQUENCE [LARGE SCALE GENOMIC DNA]</scope>
    <source>
        <strain evidence="2 3">DSMZ 100122</strain>
    </source>
</reference>
<evidence type="ECO:0000313" key="3">
    <source>
        <dbReference type="Proteomes" id="UP000678513"/>
    </source>
</evidence>
<accession>A0ABX7Y4Q1</accession>
<keyword evidence="3" id="KW-1185">Reference proteome</keyword>
<dbReference type="Proteomes" id="UP000678513">
    <property type="component" value="Chromosome"/>
</dbReference>
<dbReference type="Gene3D" id="1.10.8.1050">
    <property type="entry name" value="Antitoxin VbhA-like"/>
    <property type="match status" value="1"/>
</dbReference>
<name>A0ABX7Y4Q1_9ACTN</name>
<evidence type="ECO:0000313" key="2">
    <source>
        <dbReference type="EMBL" id="QUC07811.1"/>
    </source>
</evidence>
<dbReference type="EMBL" id="CP072384">
    <property type="protein sequence ID" value="QUC07811.1"/>
    <property type="molecule type" value="Genomic_DNA"/>
</dbReference>
<dbReference type="InterPro" id="IPR033788">
    <property type="entry name" value="VbhA-like"/>
</dbReference>
<feature type="domain" description="Antitoxin VbhA" evidence="1">
    <location>
        <begin position="21"/>
        <end position="66"/>
    </location>
</feature>
<dbReference type="Pfam" id="PF18495">
    <property type="entry name" value="VbhA"/>
    <property type="match status" value="1"/>
</dbReference>
<gene>
    <name evidence="2" type="ORF">J5A65_12940</name>
</gene>
<proteinExistence type="predicted"/>
<organism evidence="2 3">
    <name type="scientific">Arachnia rubra</name>
    <dbReference type="NCBI Taxonomy" id="1547448"/>
    <lineage>
        <taxon>Bacteria</taxon>
        <taxon>Bacillati</taxon>
        <taxon>Actinomycetota</taxon>
        <taxon>Actinomycetes</taxon>
        <taxon>Propionibacteriales</taxon>
        <taxon>Propionibacteriaceae</taxon>
        <taxon>Arachnia</taxon>
    </lineage>
</organism>
<evidence type="ECO:0000259" key="1">
    <source>
        <dbReference type="Pfam" id="PF18495"/>
    </source>
</evidence>
<dbReference type="RefSeq" id="WP_212322767.1">
    <property type="nucleotide sequence ID" value="NZ_AP024463.1"/>
</dbReference>